<dbReference type="EMBL" id="JBHMAF010000020">
    <property type="protein sequence ID" value="MFB9758121.1"/>
    <property type="molecule type" value="Genomic_DNA"/>
</dbReference>
<comment type="pathway">
    <text evidence="2 9">Cofactor biosynthesis; adenosylcobalamin biosynthesis.</text>
</comment>
<sequence length="319" mass="35038">MFTNCICIGLAYIVDRLIGDPRVLPHPVIMIGKCIALLEKIIRRLVVQERMLKLAGILFPLLIGGGAFFVVTFLLDILRLWSGWLAFAAEVWIVSTTIAVKGLGDAAMEVYRHLQNGDFPKARHSLGMIVGRDTADLDESEISRGAVETVAENIVDAIISPLFFALIGGAPLAMAYRAVNTLDSMVGYKNEAYRNLGWASARMDDVMNYIPARLTGVLIMVTCFFMRLNVRRAWTMIRRDAKLHPSPNSGIPEAAVAGALDIQLGGTNFYQGIPSHRAKMGEPLRLIQKQDIILTVRIMNIAATICVAVLCVIGVLFVI</sequence>
<feature type="transmembrane region" description="Helical" evidence="9">
    <location>
        <begin position="210"/>
        <end position="230"/>
    </location>
</feature>
<feature type="transmembrane region" description="Helical" evidence="9">
    <location>
        <begin position="54"/>
        <end position="75"/>
    </location>
</feature>
<feature type="transmembrane region" description="Helical" evidence="9">
    <location>
        <begin position="81"/>
        <end position="103"/>
    </location>
</feature>
<keyword evidence="11" id="KW-1185">Reference proteome</keyword>
<dbReference type="Pfam" id="PF03186">
    <property type="entry name" value="CobD_Cbib"/>
    <property type="match status" value="1"/>
</dbReference>
<name>A0ABV5WDA7_9BACI</name>
<keyword evidence="7 9" id="KW-1133">Transmembrane helix</keyword>
<evidence type="ECO:0000256" key="1">
    <source>
        <dbReference type="ARBA" id="ARBA00004651"/>
    </source>
</evidence>
<evidence type="ECO:0000256" key="9">
    <source>
        <dbReference type="HAMAP-Rule" id="MF_00024"/>
    </source>
</evidence>
<feature type="transmembrane region" description="Helical" evidence="9">
    <location>
        <begin position="294"/>
        <end position="318"/>
    </location>
</feature>
<comment type="similarity">
    <text evidence="3 9">Belongs to the CobD/CbiB family.</text>
</comment>
<comment type="subcellular location">
    <subcellularLocation>
        <location evidence="1 9">Cell membrane</location>
        <topology evidence="1 9">Multi-pass membrane protein</topology>
    </subcellularLocation>
</comment>
<feature type="transmembrane region" description="Helical" evidence="9">
    <location>
        <begin position="154"/>
        <end position="176"/>
    </location>
</feature>
<dbReference type="PANTHER" id="PTHR34308:SF1">
    <property type="entry name" value="COBALAMIN BIOSYNTHESIS PROTEIN CBIB"/>
    <property type="match status" value="1"/>
</dbReference>
<comment type="function">
    <text evidence="9">Converts cobyric acid to cobinamide by the addition of aminopropanol on the F carboxylic group.</text>
</comment>
<evidence type="ECO:0000256" key="3">
    <source>
        <dbReference type="ARBA" id="ARBA00006263"/>
    </source>
</evidence>
<comment type="caution">
    <text evidence="10">The sequence shown here is derived from an EMBL/GenBank/DDBJ whole genome shotgun (WGS) entry which is preliminary data.</text>
</comment>
<accession>A0ABV5WDA7</accession>
<dbReference type="NCBIfam" id="TIGR00380">
    <property type="entry name" value="cobal_cbiB"/>
    <property type="match status" value="1"/>
</dbReference>
<evidence type="ECO:0000313" key="11">
    <source>
        <dbReference type="Proteomes" id="UP001589609"/>
    </source>
</evidence>
<dbReference type="HAMAP" id="MF_00024">
    <property type="entry name" value="CobD_CbiB"/>
    <property type="match status" value="1"/>
</dbReference>
<reference evidence="10 11" key="1">
    <citation type="submission" date="2024-09" db="EMBL/GenBank/DDBJ databases">
        <authorList>
            <person name="Sun Q."/>
            <person name="Mori K."/>
        </authorList>
    </citation>
    <scope>NUCLEOTIDE SEQUENCE [LARGE SCALE GENOMIC DNA]</scope>
    <source>
        <strain evidence="10 11">JCM 11201</strain>
    </source>
</reference>
<evidence type="ECO:0000256" key="6">
    <source>
        <dbReference type="ARBA" id="ARBA00022692"/>
    </source>
</evidence>
<evidence type="ECO:0000256" key="7">
    <source>
        <dbReference type="ARBA" id="ARBA00022989"/>
    </source>
</evidence>
<dbReference type="InterPro" id="IPR004485">
    <property type="entry name" value="Cobalamin_biosynth_CobD/CbiB"/>
</dbReference>
<dbReference type="RefSeq" id="WP_379948359.1">
    <property type="nucleotide sequence ID" value="NZ_JBHMAF010000020.1"/>
</dbReference>
<gene>
    <name evidence="10" type="primary">cbiB</name>
    <name evidence="9" type="synonym">cobD</name>
    <name evidence="10" type="ORF">ACFFMS_06165</name>
</gene>
<protein>
    <recommendedName>
        <fullName evidence="9">Cobalamin biosynthesis protein CobD</fullName>
    </recommendedName>
</protein>
<keyword evidence="6 9" id="KW-0812">Transmembrane</keyword>
<evidence type="ECO:0000313" key="10">
    <source>
        <dbReference type="EMBL" id="MFB9758121.1"/>
    </source>
</evidence>
<keyword evidence="5 9" id="KW-0169">Cobalamin biosynthesis</keyword>
<dbReference type="PANTHER" id="PTHR34308">
    <property type="entry name" value="COBALAMIN BIOSYNTHESIS PROTEIN CBIB"/>
    <property type="match status" value="1"/>
</dbReference>
<keyword evidence="8 9" id="KW-0472">Membrane</keyword>
<keyword evidence="4 9" id="KW-1003">Cell membrane</keyword>
<dbReference type="Proteomes" id="UP001589609">
    <property type="component" value="Unassembled WGS sequence"/>
</dbReference>
<evidence type="ECO:0000256" key="2">
    <source>
        <dbReference type="ARBA" id="ARBA00004953"/>
    </source>
</evidence>
<organism evidence="10 11">
    <name type="scientific">Ectobacillus funiculus</name>
    <dbReference type="NCBI Taxonomy" id="137993"/>
    <lineage>
        <taxon>Bacteria</taxon>
        <taxon>Bacillati</taxon>
        <taxon>Bacillota</taxon>
        <taxon>Bacilli</taxon>
        <taxon>Bacillales</taxon>
        <taxon>Bacillaceae</taxon>
        <taxon>Ectobacillus</taxon>
    </lineage>
</organism>
<evidence type="ECO:0000256" key="8">
    <source>
        <dbReference type="ARBA" id="ARBA00023136"/>
    </source>
</evidence>
<evidence type="ECO:0000256" key="5">
    <source>
        <dbReference type="ARBA" id="ARBA00022573"/>
    </source>
</evidence>
<evidence type="ECO:0000256" key="4">
    <source>
        <dbReference type="ARBA" id="ARBA00022475"/>
    </source>
</evidence>
<proteinExistence type="inferred from homology"/>